<dbReference type="Proteomes" id="UP001381693">
    <property type="component" value="Unassembled WGS sequence"/>
</dbReference>
<feature type="transmembrane region" description="Helical" evidence="1">
    <location>
        <begin position="49"/>
        <end position="69"/>
    </location>
</feature>
<reference evidence="2 3" key="1">
    <citation type="submission" date="2023-11" db="EMBL/GenBank/DDBJ databases">
        <title>Halocaridina rubra genome assembly.</title>
        <authorList>
            <person name="Smith C."/>
        </authorList>
    </citation>
    <scope>NUCLEOTIDE SEQUENCE [LARGE SCALE GENOMIC DNA]</scope>
    <source>
        <strain evidence="2">EP-1</strain>
        <tissue evidence="2">Whole</tissue>
    </source>
</reference>
<accession>A0AAN8X645</accession>
<evidence type="ECO:0000313" key="3">
    <source>
        <dbReference type="Proteomes" id="UP001381693"/>
    </source>
</evidence>
<keyword evidence="1" id="KW-1133">Transmembrane helix</keyword>
<dbReference type="EMBL" id="JAXCGZ010013353">
    <property type="protein sequence ID" value="KAK7072739.1"/>
    <property type="molecule type" value="Genomic_DNA"/>
</dbReference>
<organism evidence="2 3">
    <name type="scientific">Halocaridina rubra</name>
    <name type="common">Hawaiian red shrimp</name>
    <dbReference type="NCBI Taxonomy" id="373956"/>
    <lineage>
        <taxon>Eukaryota</taxon>
        <taxon>Metazoa</taxon>
        <taxon>Ecdysozoa</taxon>
        <taxon>Arthropoda</taxon>
        <taxon>Crustacea</taxon>
        <taxon>Multicrustacea</taxon>
        <taxon>Malacostraca</taxon>
        <taxon>Eumalacostraca</taxon>
        <taxon>Eucarida</taxon>
        <taxon>Decapoda</taxon>
        <taxon>Pleocyemata</taxon>
        <taxon>Caridea</taxon>
        <taxon>Atyoidea</taxon>
        <taxon>Atyidae</taxon>
        <taxon>Halocaridina</taxon>
    </lineage>
</organism>
<dbReference type="AlphaFoldDB" id="A0AAN8X645"/>
<keyword evidence="1" id="KW-0472">Membrane</keyword>
<keyword evidence="3" id="KW-1185">Reference proteome</keyword>
<evidence type="ECO:0000313" key="2">
    <source>
        <dbReference type="EMBL" id="KAK7072739.1"/>
    </source>
</evidence>
<proteinExistence type="predicted"/>
<keyword evidence="1" id="KW-0812">Transmembrane</keyword>
<name>A0AAN8X645_HALRR</name>
<comment type="caution">
    <text evidence="2">The sequence shown here is derived from an EMBL/GenBank/DDBJ whole genome shotgun (WGS) entry which is preliminary data.</text>
</comment>
<protein>
    <submittedName>
        <fullName evidence="2">Uncharacterized protein</fullName>
    </submittedName>
</protein>
<gene>
    <name evidence="2" type="ORF">SK128_002639</name>
</gene>
<sequence length="172" mass="19990">MNHVVAFQESNEESQVREKTLPVTENEVFHPSSRKYNQMYDYKKTYNGFSFLAIISFGAFVKYLVYHFIISSAAERRSFHESLLDLTRIINCITEDKTQPNLQLHCFFPSYFSMKDNDIVGKFLWGSSSEDLSRTSNLDNENIGFQEGFWNDFVVEGTETNTSSSQRKEVTE</sequence>
<evidence type="ECO:0000256" key="1">
    <source>
        <dbReference type="SAM" id="Phobius"/>
    </source>
</evidence>